<sequence length="156" mass="17511">MPHAVVSDRQRSQAKQLRRAMTRAETLLWRYLKANRMDGVGFRRQTPIRNYIADFVCFSSKLVIELDGESHDFEERQRADQRRDAFFAAEGFRVLRFTNEQVMSNLEGVVEAIRQATSAGASGSPPSLTLPHKGGGNSDTDHNNSVSNSKTRGTQP</sequence>
<dbReference type="InterPro" id="IPR011335">
    <property type="entry name" value="Restrct_endonuc-II-like"/>
</dbReference>
<accession>A0ABQ6B4L3</accession>
<proteinExistence type="predicted"/>
<dbReference type="CDD" id="cd01038">
    <property type="entry name" value="Endonuclease_DUF559"/>
    <property type="match status" value="1"/>
</dbReference>
<dbReference type="InterPro" id="IPR047216">
    <property type="entry name" value="Endonuclease_DUF559_bact"/>
</dbReference>
<organism evidence="3 4">
    <name type="scientific">Bradyrhizobium iriomotense</name>
    <dbReference type="NCBI Taxonomy" id="441950"/>
    <lineage>
        <taxon>Bacteria</taxon>
        <taxon>Pseudomonadati</taxon>
        <taxon>Pseudomonadota</taxon>
        <taxon>Alphaproteobacteria</taxon>
        <taxon>Hyphomicrobiales</taxon>
        <taxon>Nitrobacteraceae</taxon>
        <taxon>Bradyrhizobium</taxon>
    </lineage>
</organism>
<feature type="compositionally biased region" description="Low complexity" evidence="1">
    <location>
        <begin position="118"/>
        <end position="127"/>
    </location>
</feature>
<dbReference type="Proteomes" id="UP001156905">
    <property type="component" value="Unassembled WGS sequence"/>
</dbReference>
<dbReference type="Pfam" id="PF04480">
    <property type="entry name" value="DUF559"/>
    <property type="match status" value="1"/>
</dbReference>
<dbReference type="RefSeq" id="WP_284271522.1">
    <property type="nucleotide sequence ID" value="NZ_BSOW01000025.1"/>
</dbReference>
<protein>
    <recommendedName>
        <fullName evidence="2">DUF559 domain-containing protein</fullName>
    </recommendedName>
</protein>
<dbReference type="InterPro" id="IPR007569">
    <property type="entry name" value="DUF559"/>
</dbReference>
<keyword evidence="4" id="KW-1185">Reference proteome</keyword>
<comment type="caution">
    <text evidence="3">The sequence shown here is derived from an EMBL/GenBank/DDBJ whole genome shotgun (WGS) entry which is preliminary data.</text>
</comment>
<feature type="compositionally biased region" description="Polar residues" evidence="1">
    <location>
        <begin position="143"/>
        <end position="156"/>
    </location>
</feature>
<name>A0ABQ6B4L3_9BRAD</name>
<evidence type="ECO:0000313" key="3">
    <source>
        <dbReference type="EMBL" id="GLR89347.1"/>
    </source>
</evidence>
<reference evidence="4" key="1">
    <citation type="journal article" date="2019" name="Int. J. Syst. Evol. Microbiol.">
        <title>The Global Catalogue of Microorganisms (GCM) 10K type strain sequencing project: providing services to taxonomists for standard genome sequencing and annotation.</title>
        <authorList>
            <consortium name="The Broad Institute Genomics Platform"/>
            <consortium name="The Broad Institute Genome Sequencing Center for Infectious Disease"/>
            <person name="Wu L."/>
            <person name="Ma J."/>
        </authorList>
    </citation>
    <scope>NUCLEOTIDE SEQUENCE [LARGE SCALE GENOMIC DNA]</scope>
    <source>
        <strain evidence="4">NBRC 102520</strain>
    </source>
</reference>
<evidence type="ECO:0000313" key="4">
    <source>
        <dbReference type="Proteomes" id="UP001156905"/>
    </source>
</evidence>
<feature type="domain" description="DUF559" evidence="2">
    <location>
        <begin position="9"/>
        <end position="116"/>
    </location>
</feature>
<dbReference type="EMBL" id="BSOW01000025">
    <property type="protein sequence ID" value="GLR89347.1"/>
    <property type="molecule type" value="Genomic_DNA"/>
</dbReference>
<dbReference type="Gene3D" id="3.40.960.10">
    <property type="entry name" value="VSR Endonuclease"/>
    <property type="match status" value="1"/>
</dbReference>
<gene>
    <name evidence="3" type="ORF">GCM10007857_60600</name>
</gene>
<dbReference type="PANTHER" id="PTHR38590">
    <property type="entry name" value="BLL0828 PROTEIN"/>
    <property type="match status" value="1"/>
</dbReference>
<dbReference type="PANTHER" id="PTHR38590:SF1">
    <property type="entry name" value="BLL0828 PROTEIN"/>
    <property type="match status" value="1"/>
</dbReference>
<feature type="region of interest" description="Disordered" evidence="1">
    <location>
        <begin position="117"/>
        <end position="156"/>
    </location>
</feature>
<evidence type="ECO:0000259" key="2">
    <source>
        <dbReference type="Pfam" id="PF04480"/>
    </source>
</evidence>
<dbReference type="SUPFAM" id="SSF52980">
    <property type="entry name" value="Restriction endonuclease-like"/>
    <property type="match status" value="1"/>
</dbReference>
<evidence type="ECO:0000256" key="1">
    <source>
        <dbReference type="SAM" id="MobiDB-lite"/>
    </source>
</evidence>